<evidence type="ECO:0000313" key="3">
    <source>
        <dbReference type="EMBL" id="KAF9792857.1"/>
    </source>
</evidence>
<comment type="caution">
    <text evidence="3">The sequence shown here is derived from an EMBL/GenBank/DDBJ whole genome shotgun (WGS) entry which is preliminary data.</text>
</comment>
<dbReference type="GO" id="GO:0003723">
    <property type="term" value="F:RNA binding"/>
    <property type="evidence" value="ECO:0007669"/>
    <property type="project" value="UniProtKB-UniRule"/>
</dbReference>
<dbReference type="AlphaFoldDB" id="A0A9P6LCL5"/>
<keyword evidence="4" id="KW-1185">Reference proteome</keyword>
<dbReference type="OrthoDB" id="112668at2759"/>
<dbReference type="InterPro" id="IPR014720">
    <property type="entry name" value="dsRBD_dom"/>
</dbReference>
<protein>
    <recommendedName>
        <fullName evidence="2">DRBM domain-containing protein</fullName>
    </recommendedName>
</protein>
<dbReference type="Pfam" id="PF00035">
    <property type="entry name" value="dsrm"/>
    <property type="match status" value="1"/>
</dbReference>
<name>A0A9P6LCL5_9AGAM</name>
<gene>
    <name evidence="3" type="ORF">BJ322DRAFT_1103317</name>
</gene>
<reference evidence="3" key="1">
    <citation type="journal article" date="2020" name="Nat. Commun.">
        <title>Large-scale genome sequencing of mycorrhizal fungi provides insights into the early evolution of symbiotic traits.</title>
        <authorList>
            <person name="Miyauchi S."/>
            <person name="Kiss E."/>
            <person name="Kuo A."/>
            <person name="Drula E."/>
            <person name="Kohler A."/>
            <person name="Sanchez-Garcia M."/>
            <person name="Morin E."/>
            <person name="Andreopoulos B."/>
            <person name="Barry K.W."/>
            <person name="Bonito G."/>
            <person name="Buee M."/>
            <person name="Carver A."/>
            <person name="Chen C."/>
            <person name="Cichocki N."/>
            <person name="Clum A."/>
            <person name="Culley D."/>
            <person name="Crous P.W."/>
            <person name="Fauchery L."/>
            <person name="Girlanda M."/>
            <person name="Hayes R.D."/>
            <person name="Keri Z."/>
            <person name="LaButti K."/>
            <person name="Lipzen A."/>
            <person name="Lombard V."/>
            <person name="Magnuson J."/>
            <person name="Maillard F."/>
            <person name="Murat C."/>
            <person name="Nolan M."/>
            <person name="Ohm R.A."/>
            <person name="Pangilinan J."/>
            <person name="Pereira M.F."/>
            <person name="Perotto S."/>
            <person name="Peter M."/>
            <person name="Pfister S."/>
            <person name="Riley R."/>
            <person name="Sitrit Y."/>
            <person name="Stielow J.B."/>
            <person name="Szollosi G."/>
            <person name="Zifcakova L."/>
            <person name="Stursova M."/>
            <person name="Spatafora J.W."/>
            <person name="Tedersoo L."/>
            <person name="Vaario L.M."/>
            <person name="Yamada A."/>
            <person name="Yan M."/>
            <person name="Wang P."/>
            <person name="Xu J."/>
            <person name="Bruns T."/>
            <person name="Baldrian P."/>
            <person name="Vilgalys R."/>
            <person name="Dunand C."/>
            <person name="Henrissat B."/>
            <person name="Grigoriev I.V."/>
            <person name="Hibbett D."/>
            <person name="Nagy L.G."/>
            <person name="Martin F.M."/>
        </authorList>
    </citation>
    <scope>NUCLEOTIDE SEQUENCE</scope>
    <source>
        <strain evidence="3">UH-Tt-Lm1</strain>
    </source>
</reference>
<dbReference type="Proteomes" id="UP000736335">
    <property type="component" value="Unassembled WGS sequence"/>
</dbReference>
<dbReference type="Gene3D" id="3.30.160.20">
    <property type="match status" value="1"/>
</dbReference>
<sequence length="95" mass="10996">MPDRINSNRDQDQHYRTELNNYLQVNGGPSRLQWKDVKDGPQHRPTWTAICYIDGTQYAKVSKNNLSEAKEEAARVAHRALLFDRFRESAGHVIT</sequence>
<accession>A0A9P6LCL5</accession>
<dbReference type="EMBL" id="WIUZ02000001">
    <property type="protein sequence ID" value="KAF9792857.1"/>
    <property type="molecule type" value="Genomic_DNA"/>
</dbReference>
<evidence type="ECO:0000256" key="1">
    <source>
        <dbReference type="PROSITE-ProRule" id="PRU00266"/>
    </source>
</evidence>
<evidence type="ECO:0000259" key="2">
    <source>
        <dbReference type="PROSITE" id="PS50137"/>
    </source>
</evidence>
<organism evidence="3 4">
    <name type="scientific">Thelephora terrestris</name>
    <dbReference type="NCBI Taxonomy" id="56493"/>
    <lineage>
        <taxon>Eukaryota</taxon>
        <taxon>Fungi</taxon>
        <taxon>Dikarya</taxon>
        <taxon>Basidiomycota</taxon>
        <taxon>Agaricomycotina</taxon>
        <taxon>Agaricomycetes</taxon>
        <taxon>Thelephorales</taxon>
        <taxon>Thelephoraceae</taxon>
        <taxon>Thelephora</taxon>
    </lineage>
</organism>
<keyword evidence="1" id="KW-0694">RNA-binding</keyword>
<feature type="domain" description="DRBM" evidence="2">
    <location>
        <begin position="14"/>
        <end position="83"/>
    </location>
</feature>
<dbReference type="SUPFAM" id="SSF54768">
    <property type="entry name" value="dsRNA-binding domain-like"/>
    <property type="match status" value="1"/>
</dbReference>
<proteinExistence type="predicted"/>
<dbReference type="PROSITE" id="PS50137">
    <property type="entry name" value="DS_RBD"/>
    <property type="match status" value="1"/>
</dbReference>
<reference evidence="3" key="2">
    <citation type="submission" date="2020-11" db="EMBL/GenBank/DDBJ databases">
        <authorList>
            <consortium name="DOE Joint Genome Institute"/>
            <person name="Kuo A."/>
            <person name="Miyauchi S."/>
            <person name="Kiss E."/>
            <person name="Drula E."/>
            <person name="Kohler A."/>
            <person name="Sanchez-Garcia M."/>
            <person name="Andreopoulos B."/>
            <person name="Barry K.W."/>
            <person name="Bonito G."/>
            <person name="Buee M."/>
            <person name="Carver A."/>
            <person name="Chen C."/>
            <person name="Cichocki N."/>
            <person name="Clum A."/>
            <person name="Culley D."/>
            <person name="Crous P.W."/>
            <person name="Fauchery L."/>
            <person name="Girlanda M."/>
            <person name="Hayes R."/>
            <person name="Keri Z."/>
            <person name="Labutti K."/>
            <person name="Lipzen A."/>
            <person name="Lombard V."/>
            <person name="Magnuson J."/>
            <person name="Maillard F."/>
            <person name="Morin E."/>
            <person name="Murat C."/>
            <person name="Nolan M."/>
            <person name="Ohm R."/>
            <person name="Pangilinan J."/>
            <person name="Pereira M."/>
            <person name="Perotto S."/>
            <person name="Peter M."/>
            <person name="Riley R."/>
            <person name="Sitrit Y."/>
            <person name="Stielow B."/>
            <person name="Szollosi G."/>
            <person name="Zifcakova L."/>
            <person name="Stursova M."/>
            <person name="Spatafora J.W."/>
            <person name="Tedersoo L."/>
            <person name="Vaario L.-M."/>
            <person name="Yamada A."/>
            <person name="Yan M."/>
            <person name="Wang P."/>
            <person name="Xu J."/>
            <person name="Bruns T."/>
            <person name="Baldrian P."/>
            <person name="Vilgalys R."/>
            <person name="Henrissat B."/>
            <person name="Grigoriev I.V."/>
            <person name="Hibbett D."/>
            <person name="Nagy L.G."/>
            <person name="Martin F.M."/>
        </authorList>
    </citation>
    <scope>NUCLEOTIDE SEQUENCE</scope>
    <source>
        <strain evidence="3">UH-Tt-Lm1</strain>
    </source>
</reference>
<evidence type="ECO:0000313" key="4">
    <source>
        <dbReference type="Proteomes" id="UP000736335"/>
    </source>
</evidence>
<dbReference type="SMART" id="SM00358">
    <property type="entry name" value="DSRM"/>
    <property type="match status" value="1"/>
</dbReference>